<dbReference type="Gene3D" id="1.10.10.60">
    <property type="entry name" value="Homeodomain-like"/>
    <property type="match status" value="1"/>
</dbReference>
<dbReference type="InterPro" id="IPR009057">
    <property type="entry name" value="Homeodomain-like_sf"/>
</dbReference>
<dbReference type="Proteomes" id="UP001161325">
    <property type="component" value="Unassembled WGS sequence"/>
</dbReference>
<keyword evidence="1" id="KW-0805">Transcription regulation</keyword>
<dbReference type="RefSeq" id="WP_284350528.1">
    <property type="nucleotide sequence ID" value="NZ_BRXS01000004.1"/>
</dbReference>
<gene>
    <name evidence="6" type="ORF">rosag_25710</name>
</gene>
<dbReference type="PROSITE" id="PS01124">
    <property type="entry name" value="HTH_ARAC_FAMILY_2"/>
    <property type="match status" value="1"/>
</dbReference>
<keyword evidence="3" id="KW-0804">Transcription</keyword>
<dbReference type="Pfam" id="PF12833">
    <property type="entry name" value="HTH_18"/>
    <property type="match status" value="1"/>
</dbReference>
<dbReference type="EMBL" id="BRXS01000004">
    <property type="protein sequence ID" value="GLC26058.1"/>
    <property type="molecule type" value="Genomic_DNA"/>
</dbReference>
<dbReference type="AlphaFoldDB" id="A0AA37QFW7"/>
<keyword evidence="2" id="KW-0238">DNA-binding</keyword>
<evidence type="ECO:0000256" key="1">
    <source>
        <dbReference type="ARBA" id="ARBA00023015"/>
    </source>
</evidence>
<name>A0AA37QFW7_9BACT</name>
<evidence type="ECO:0000259" key="5">
    <source>
        <dbReference type="PROSITE" id="PS01124"/>
    </source>
</evidence>
<feature type="region of interest" description="Disordered" evidence="4">
    <location>
        <begin position="257"/>
        <end position="314"/>
    </location>
</feature>
<dbReference type="GO" id="GO:0000976">
    <property type="term" value="F:transcription cis-regulatory region binding"/>
    <property type="evidence" value="ECO:0007669"/>
    <property type="project" value="TreeGrafter"/>
</dbReference>
<evidence type="ECO:0000256" key="4">
    <source>
        <dbReference type="SAM" id="MobiDB-lite"/>
    </source>
</evidence>
<comment type="caution">
    <text evidence="6">The sequence shown here is derived from an EMBL/GenBank/DDBJ whole genome shotgun (WGS) entry which is preliminary data.</text>
</comment>
<dbReference type="PANTHER" id="PTHR47894">
    <property type="entry name" value="HTH-TYPE TRANSCRIPTIONAL REGULATOR GADX"/>
    <property type="match status" value="1"/>
</dbReference>
<keyword evidence="7" id="KW-1185">Reference proteome</keyword>
<feature type="compositionally biased region" description="Acidic residues" evidence="4">
    <location>
        <begin position="305"/>
        <end position="314"/>
    </location>
</feature>
<sequence length="314" mass="33473">MIAALLPSDVRLQRVRSALPAARALVVCDGWSDLARECARGAALLVIFDLYADGAPDFERIRQLRSVAPRAALVAYVDPSRAKPRDMFDAGRCGLEALVVLDENDAPEALAGLIARATARGAAALVRPRVNGLRRAVRDAVLLAVTRAHERLTPERLARLIAVSRRALTRRLSEAELPPPHQLLTWGRLVVAAHLLEDGGRSADGVALALDFPSGSAFRNVCRRYVGATPLEIRARGGASYVIEQLFARRDASGIASEVTGEEGIDDGPDDGADDGGEEGADDELTLASDHRPDDALAASAWPAPDDEPLTFAS</sequence>
<feature type="compositionally biased region" description="Acidic residues" evidence="4">
    <location>
        <begin position="260"/>
        <end position="285"/>
    </location>
</feature>
<proteinExistence type="predicted"/>
<reference evidence="6" key="1">
    <citation type="submission" date="2022-08" db="EMBL/GenBank/DDBJ databases">
        <title>Draft genome sequencing of Roseisolibacter agri AW1220.</title>
        <authorList>
            <person name="Tobiishi Y."/>
            <person name="Tonouchi A."/>
        </authorList>
    </citation>
    <scope>NUCLEOTIDE SEQUENCE</scope>
    <source>
        <strain evidence="6">AW1220</strain>
    </source>
</reference>
<evidence type="ECO:0000256" key="2">
    <source>
        <dbReference type="ARBA" id="ARBA00023125"/>
    </source>
</evidence>
<evidence type="ECO:0000313" key="7">
    <source>
        <dbReference type="Proteomes" id="UP001161325"/>
    </source>
</evidence>
<dbReference type="SUPFAM" id="SSF46689">
    <property type="entry name" value="Homeodomain-like"/>
    <property type="match status" value="1"/>
</dbReference>
<dbReference type="InterPro" id="IPR018060">
    <property type="entry name" value="HTH_AraC"/>
</dbReference>
<accession>A0AA37QFW7</accession>
<organism evidence="6 7">
    <name type="scientific">Roseisolibacter agri</name>
    <dbReference type="NCBI Taxonomy" id="2014610"/>
    <lineage>
        <taxon>Bacteria</taxon>
        <taxon>Pseudomonadati</taxon>
        <taxon>Gemmatimonadota</taxon>
        <taxon>Gemmatimonadia</taxon>
        <taxon>Gemmatimonadales</taxon>
        <taxon>Gemmatimonadaceae</taxon>
        <taxon>Roseisolibacter</taxon>
    </lineage>
</organism>
<evidence type="ECO:0000256" key="3">
    <source>
        <dbReference type="ARBA" id="ARBA00023163"/>
    </source>
</evidence>
<protein>
    <recommendedName>
        <fullName evidence="5">HTH araC/xylS-type domain-containing protein</fullName>
    </recommendedName>
</protein>
<feature type="domain" description="HTH araC/xylS-type" evidence="5">
    <location>
        <begin position="138"/>
        <end position="236"/>
    </location>
</feature>
<dbReference type="GO" id="GO:0005829">
    <property type="term" value="C:cytosol"/>
    <property type="evidence" value="ECO:0007669"/>
    <property type="project" value="TreeGrafter"/>
</dbReference>
<dbReference type="SMART" id="SM00342">
    <property type="entry name" value="HTH_ARAC"/>
    <property type="match status" value="1"/>
</dbReference>
<dbReference type="GO" id="GO:0003700">
    <property type="term" value="F:DNA-binding transcription factor activity"/>
    <property type="evidence" value="ECO:0007669"/>
    <property type="project" value="InterPro"/>
</dbReference>
<dbReference type="PANTHER" id="PTHR47894:SF4">
    <property type="entry name" value="HTH-TYPE TRANSCRIPTIONAL REGULATOR GADX"/>
    <property type="match status" value="1"/>
</dbReference>
<evidence type="ECO:0000313" key="6">
    <source>
        <dbReference type="EMBL" id="GLC26058.1"/>
    </source>
</evidence>